<reference evidence="2" key="6">
    <citation type="submission" date="2002-04" db="EMBL/GenBank/DDBJ databases">
        <authorList>
            <person name="Adachi J."/>
            <person name="Aizawa K."/>
            <person name="Akimura T."/>
            <person name="Arakawa T."/>
            <person name="Bono H."/>
            <person name="Carninci P."/>
            <person name="Fukuda S."/>
            <person name="Furuno M."/>
            <person name="Hanagaki T."/>
            <person name="Hara A."/>
            <person name="Hashizume W."/>
            <person name="Hayashida K."/>
            <person name="Hayatsu N."/>
            <person name="Hiramoto K."/>
            <person name="Hiraoka T."/>
            <person name="Hirozane T."/>
            <person name="Hori F."/>
            <person name="Imotani K."/>
            <person name="Ishii Y."/>
            <person name="Itoh M."/>
            <person name="Kagawa I."/>
            <person name="Kasukawa T."/>
            <person name="Katoh H."/>
            <person name="Kawai J."/>
            <person name="Kojima Y."/>
            <person name="Kondo S."/>
            <person name="Konno H."/>
            <person name="Kouda M."/>
            <person name="Koya S."/>
            <person name="Kurihara C."/>
            <person name="Matsuyama T."/>
            <person name="Miyazaki A."/>
            <person name="Murata M."/>
            <person name="Nakamura M."/>
            <person name="Nishi K."/>
            <person name="Nomura K."/>
            <person name="Numazaki R."/>
            <person name="Ohno M."/>
            <person name="Ohsato N."/>
            <person name="Okazaki Y."/>
            <person name="Saito R."/>
            <person name="Saitoh H."/>
            <person name="Sakai C."/>
            <person name="Sakai K."/>
            <person name="Sakazume N."/>
            <person name="Sano H."/>
            <person name="Sasaki D."/>
            <person name="Shibata K."/>
            <person name="Shinagawa A."/>
            <person name="Shiraki T."/>
            <person name="Sogabe Y."/>
            <person name="Tagami M."/>
            <person name="Tagawa A."/>
            <person name="Takahashi F."/>
            <person name="Takaku-Akahira S."/>
            <person name="Takeda Y."/>
            <person name="Tanaka T."/>
            <person name="Tomaru A."/>
            <person name="Toya T."/>
            <person name="Yasunishi A."/>
            <person name="Muramatsu M."/>
            <person name="Hayashizaki Y."/>
        </authorList>
    </citation>
    <scope>NUCLEOTIDE SEQUENCE</scope>
    <source>
        <strain evidence="2">C57BL/6J</strain>
        <tissue evidence="2">Olfactory brain</tissue>
    </source>
</reference>
<reference evidence="2" key="1">
    <citation type="journal article" date="1999" name="Methods Enzymol.">
        <title>High-efficiency full-length cDNA cloning.</title>
        <authorList>
            <person name="Carninci P."/>
            <person name="Hayashizaki Y."/>
        </authorList>
    </citation>
    <scope>NUCLEOTIDE SEQUENCE</scope>
    <source>
        <strain evidence="2">C57BL/6J</strain>
        <tissue evidence="2">Olfactory brain</tissue>
    </source>
</reference>
<feature type="chain" id="PRO_5004230362" description="Secreted protein" evidence="1">
    <location>
        <begin position="18"/>
        <end position="127"/>
    </location>
</feature>
<reference evidence="2" key="8">
    <citation type="journal article" date="2005" name="Science">
        <title>Antisense Transcription in the Mammalian Transcriptome.</title>
        <authorList>
            <consortium name="RIKEN Genome Exploration Research Group and Genome Science Group (Genome Network Project Core Group) and the FANTOM Consortium"/>
        </authorList>
    </citation>
    <scope>NUCLEOTIDE SEQUENCE</scope>
    <source>
        <strain evidence="2">C57BL/6J</strain>
        <tissue evidence="2">Olfactory brain</tissue>
    </source>
</reference>
<keyword evidence="1" id="KW-0732">Signal</keyword>
<dbReference type="EMBL" id="AK089156">
    <property type="protein sequence ID" value="BAE43396.1"/>
    <property type="molecule type" value="mRNA"/>
</dbReference>
<evidence type="ECO:0008006" key="3">
    <source>
        <dbReference type="Google" id="ProtNLM"/>
    </source>
</evidence>
<reference evidence="2" key="7">
    <citation type="journal article" date="2005" name="Science">
        <title>The Transcriptional Landscape of the Mammalian Genome.</title>
        <authorList>
            <consortium name="The FANTOM Consortium"/>
            <consortium name="Riken Genome Exploration Research Group and Genome Science Group (Genome Network Project Core Group)"/>
        </authorList>
    </citation>
    <scope>NUCLEOTIDE SEQUENCE</scope>
    <source>
        <strain evidence="2">C57BL/6J</strain>
        <tissue evidence="2">Olfactory brain</tissue>
    </source>
</reference>
<reference evidence="2" key="4">
    <citation type="journal article" date="2001" name="Nature">
        <title>Functional annotation of a full-length mouse cDNA collection.</title>
        <authorList>
            <consortium name="The RIKEN Genome Exploration Research Group Phase II Team and the FANTOM Consortium"/>
        </authorList>
    </citation>
    <scope>NUCLEOTIDE SEQUENCE</scope>
    <source>
        <strain evidence="2">C57BL/6J</strain>
        <tissue evidence="2">Olfactory brain</tissue>
    </source>
</reference>
<name>Q3V2V9_MOUSE</name>
<evidence type="ECO:0000313" key="2">
    <source>
        <dbReference type="EMBL" id="BAE43396.1"/>
    </source>
</evidence>
<dbReference type="AlphaFoldDB" id="Q3V2V9"/>
<reference evidence="2" key="2">
    <citation type="journal article" date="2000" name="Genome Res.">
        <title>Normalization and subtraction of cap-trapper-selected cDNAs to prepare full-length cDNA libraries for rapid discovery of new genes.</title>
        <authorList>
            <person name="Carninci P."/>
            <person name="Shibata Y."/>
            <person name="Hayatsu N."/>
            <person name="Sugahara Y."/>
            <person name="Shibata K."/>
            <person name="Itoh M."/>
            <person name="Konno H."/>
            <person name="Okazaki Y."/>
            <person name="Muramatsu M."/>
            <person name="Hayashizaki Y."/>
        </authorList>
    </citation>
    <scope>NUCLEOTIDE SEQUENCE</scope>
    <source>
        <strain evidence="2">C57BL/6J</strain>
        <tissue evidence="2">Olfactory brain</tissue>
    </source>
</reference>
<accession>Q3V2V9</accession>
<protein>
    <recommendedName>
        <fullName evidence="3">Secreted protein</fullName>
    </recommendedName>
</protein>
<organism evidence="2">
    <name type="scientific">Mus musculus</name>
    <name type="common">Mouse</name>
    <dbReference type="NCBI Taxonomy" id="10090"/>
    <lineage>
        <taxon>Eukaryota</taxon>
        <taxon>Metazoa</taxon>
        <taxon>Chordata</taxon>
        <taxon>Craniata</taxon>
        <taxon>Vertebrata</taxon>
        <taxon>Euteleostomi</taxon>
        <taxon>Mammalia</taxon>
        <taxon>Eutheria</taxon>
        <taxon>Euarchontoglires</taxon>
        <taxon>Glires</taxon>
        <taxon>Rodentia</taxon>
        <taxon>Myomorpha</taxon>
        <taxon>Muroidea</taxon>
        <taxon>Muridae</taxon>
        <taxon>Murinae</taxon>
        <taxon>Mus</taxon>
        <taxon>Mus</taxon>
    </lineage>
</organism>
<reference evidence="2" key="3">
    <citation type="journal article" date="2000" name="Genome Res.">
        <title>RIKEN integrated sequence analysis (RISA) system--384-format sequencing pipeline with 384 multicapillary sequencer.</title>
        <authorList>
            <person name="Shibata K."/>
            <person name="Itoh M."/>
            <person name="Aizawa K."/>
            <person name="Nagaoka S."/>
            <person name="Sasaki N."/>
            <person name="Carninci P."/>
            <person name="Konno H."/>
            <person name="Akiyama J."/>
            <person name="Nishi K."/>
            <person name="Kitsunai T."/>
            <person name="Tashiro H."/>
            <person name="Itoh M."/>
            <person name="Sumi N."/>
            <person name="Ishii Y."/>
            <person name="Nakamura S."/>
            <person name="Hazama M."/>
            <person name="Nishine T."/>
            <person name="Harada A."/>
            <person name="Yamamoto R."/>
            <person name="Matsumoto H."/>
            <person name="Sakaguchi S."/>
            <person name="Ikegami T."/>
            <person name="Kashiwagi K."/>
            <person name="Fujiwake S."/>
            <person name="Inoue K."/>
            <person name="Togawa Y."/>
            <person name="Izawa M."/>
            <person name="Ohara E."/>
            <person name="Watahiki M."/>
            <person name="Yoneda Y."/>
            <person name="Ishikawa T."/>
            <person name="Ozawa K."/>
            <person name="Tanaka T."/>
            <person name="Matsuura S."/>
            <person name="Kawai J."/>
            <person name="Okazaki Y."/>
            <person name="Muramatsu M."/>
            <person name="Inoue Y."/>
            <person name="Kira A."/>
            <person name="Hayashizaki Y."/>
        </authorList>
    </citation>
    <scope>NUCLEOTIDE SEQUENCE</scope>
    <source>
        <strain evidence="2">C57BL/6J</strain>
        <tissue evidence="2">Olfactory brain</tissue>
    </source>
</reference>
<sequence length="127" mass="13728">MLLLACLLLRQASLSCCLLHQCRAPFCCMASSSRWLLALLSLALAASVLRLACIVQPVPSCHPGLDESAVCAPMRVQPHLATHHLAPRLLPARGSCWARAAAVSTWSPENELDLRCCRATVWALLTS</sequence>
<feature type="signal peptide" evidence="1">
    <location>
        <begin position="1"/>
        <end position="17"/>
    </location>
</feature>
<proteinExistence type="evidence at transcript level"/>
<reference evidence="2" key="5">
    <citation type="journal article" date="2002" name="Nature">
        <title>Analysis of the mouse transcriptome based on functional annotation of 60,770 full-length cDNAs.</title>
        <authorList>
            <consortium name="The FANTOM Consortium and the RIKEN Genome Exploration Research Group Phase I and II Team"/>
        </authorList>
    </citation>
    <scope>NUCLEOTIDE SEQUENCE</scope>
    <source>
        <strain evidence="2">C57BL/6J</strain>
        <tissue evidence="2">Olfactory brain</tissue>
    </source>
</reference>
<evidence type="ECO:0000256" key="1">
    <source>
        <dbReference type="SAM" id="SignalP"/>
    </source>
</evidence>